<accession>A0AAE5LGD5</accession>
<reference evidence="2 3" key="1">
    <citation type="submission" date="2019-08" db="EMBL/GenBank/DDBJ databases">
        <title>Draft genome sequencing and comparative genomics of hatchery-associated Vibrios.</title>
        <authorList>
            <person name="Kehlet-Delgado H."/>
            <person name="Mueller R.S."/>
        </authorList>
    </citation>
    <scope>NUCLEOTIDE SEQUENCE [LARGE SCALE GENOMIC DNA]</scope>
    <source>
        <strain evidence="2 3">01-65-5-1</strain>
    </source>
</reference>
<feature type="transmembrane region" description="Helical" evidence="1">
    <location>
        <begin position="21"/>
        <end position="46"/>
    </location>
</feature>
<evidence type="ECO:0000313" key="3">
    <source>
        <dbReference type="Proteomes" id="UP000572722"/>
    </source>
</evidence>
<organism evidence="2 3">
    <name type="scientific">Vibrio tubiashii</name>
    <dbReference type="NCBI Taxonomy" id="29498"/>
    <lineage>
        <taxon>Bacteria</taxon>
        <taxon>Pseudomonadati</taxon>
        <taxon>Pseudomonadota</taxon>
        <taxon>Gammaproteobacteria</taxon>
        <taxon>Vibrionales</taxon>
        <taxon>Vibrionaceae</taxon>
        <taxon>Vibrio</taxon>
        <taxon>Vibrio oreintalis group</taxon>
    </lineage>
</organism>
<feature type="transmembrane region" description="Helical" evidence="1">
    <location>
        <begin position="52"/>
        <end position="74"/>
    </location>
</feature>
<gene>
    <name evidence="2" type="ORF">F0237_01245</name>
</gene>
<name>A0AAE5LGD5_9VIBR</name>
<evidence type="ECO:0000256" key="1">
    <source>
        <dbReference type="SAM" id="Phobius"/>
    </source>
</evidence>
<keyword evidence="1" id="KW-0472">Membrane</keyword>
<sequence length="249" mass="28759">MSPLEHISEPSFTSSARGLMTLFLIGLVKIVIGVEFTTNVIAIPWLPKIELTHIHLLTHLYWGLVAYAVYRYILHNVVNFREVKFDSLYQALQPANIGERFVYSNIFTSGGYYEVSKKLADDTISNNCITLKQYVDENETACSFSFYFDSSYTFELIDCQVTPHYSCEDFVVNIPELSDKWGLYHYCGAPGDEEGYRVKHFGDYKFSIYGLIFHKYIKLLLTEKRTFDLVLPILLNIGLFLVWFTNLVT</sequence>
<protein>
    <submittedName>
        <fullName evidence="2">Uncharacterized protein</fullName>
    </submittedName>
</protein>
<evidence type="ECO:0000313" key="2">
    <source>
        <dbReference type="EMBL" id="NOI79267.1"/>
    </source>
</evidence>
<dbReference type="Proteomes" id="UP000572722">
    <property type="component" value="Unassembled WGS sequence"/>
</dbReference>
<proteinExistence type="predicted"/>
<dbReference type="RefSeq" id="WP_171320049.1">
    <property type="nucleotide sequence ID" value="NZ_VTXO01000001.1"/>
</dbReference>
<dbReference type="EMBL" id="VTXO01000001">
    <property type="protein sequence ID" value="NOI79267.1"/>
    <property type="molecule type" value="Genomic_DNA"/>
</dbReference>
<comment type="caution">
    <text evidence="2">The sequence shown here is derived from an EMBL/GenBank/DDBJ whole genome shotgun (WGS) entry which is preliminary data.</text>
</comment>
<dbReference type="AlphaFoldDB" id="A0AAE5LGD5"/>
<feature type="transmembrane region" description="Helical" evidence="1">
    <location>
        <begin position="226"/>
        <end position="244"/>
    </location>
</feature>
<keyword evidence="1" id="KW-0812">Transmembrane</keyword>
<keyword evidence="1" id="KW-1133">Transmembrane helix</keyword>